<reference evidence="4 5" key="1">
    <citation type="submission" date="2024-08" db="EMBL/GenBank/DDBJ databases">
        <title>Gnathostoma spinigerum genome.</title>
        <authorList>
            <person name="Gonzalez-Bertolin B."/>
            <person name="Monzon S."/>
            <person name="Zaballos A."/>
            <person name="Jimenez P."/>
            <person name="Dekumyoy P."/>
            <person name="Varona S."/>
            <person name="Cuesta I."/>
            <person name="Sumanam S."/>
            <person name="Adisakwattana P."/>
            <person name="Gasser R.B."/>
            <person name="Hernandez-Gonzalez A."/>
            <person name="Young N.D."/>
            <person name="Perteguer M.J."/>
        </authorList>
    </citation>
    <scope>NUCLEOTIDE SEQUENCE [LARGE SCALE GENOMIC DNA]</scope>
    <source>
        <strain evidence="4">AL3</strain>
        <tissue evidence="4">Liver</tissue>
    </source>
</reference>
<dbReference type="PANTHER" id="PTHR21531:SF0">
    <property type="entry name" value="PROTEIN LTV1 HOMOLOG"/>
    <property type="match status" value="1"/>
</dbReference>
<sequence>MPKKKWIDKKHSVTFRLVHRSQKDPLIVDDTLGEHVLQPVKTKNREEQIKYGIYYDDDYNYLQHLRSVNELCETGDMERSIVRAPKSKTMLSSTLFETQNVELNVGLLNQAAPQGLQPDLDADVVAALDGDFDFSDPEAQLEDDFVLKANGGELPPQSVPEPQPGRVRKKHDDDDERSDSDDSEFDYNDNYPDSDLEEETKKTSGGMSCAVAHDEGESRLIDDQYERALEEYEGEVGDPFIDDEEEQCYLLEPDSQRMQDLVDEFRNNKTDLVLQDDQFARRYAEIDTEEECEQFEKISIDLPKSKRPKWDCESVLSTYSNIYNHPALIVEPGRKRRLKHALKELEKMDDTVTVVSSRTVASSIRPPNETPEERHLRKKAVKEARAERRIEKKLNKLAFKAEKKKMVKQASEPVVKSVVLI</sequence>
<keyword evidence="5" id="KW-1185">Reference proteome</keyword>
<dbReference type="AlphaFoldDB" id="A0ABD6E980"/>
<evidence type="ECO:0000256" key="3">
    <source>
        <dbReference type="SAM" id="MobiDB-lite"/>
    </source>
</evidence>
<name>A0ABD6E980_9BILA</name>
<feature type="compositionally biased region" description="Acidic residues" evidence="3">
    <location>
        <begin position="173"/>
        <end position="198"/>
    </location>
</feature>
<evidence type="ECO:0000313" key="4">
    <source>
        <dbReference type="EMBL" id="MFH4976604.1"/>
    </source>
</evidence>
<dbReference type="EMBL" id="JBGFUD010001671">
    <property type="protein sequence ID" value="MFH4976604.1"/>
    <property type="molecule type" value="Genomic_DNA"/>
</dbReference>
<proteinExistence type="inferred from homology"/>
<dbReference type="PANTHER" id="PTHR21531">
    <property type="entry name" value="LOW-TEMPERATURE VIABILITY PROTEIN LTV1-RELATED"/>
    <property type="match status" value="1"/>
</dbReference>
<organism evidence="4 5">
    <name type="scientific">Gnathostoma spinigerum</name>
    <dbReference type="NCBI Taxonomy" id="75299"/>
    <lineage>
        <taxon>Eukaryota</taxon>
        <taxon>Metazoa</taxon>
        <taxon>Ecdysozoa</taxon>
        <taxon>Nematoda</taxon>
        <taxon>Chromadorea</taxon>
        <taxon>Rhabditida</taxon>
        <taxon>Spirurina</taxon>
        <taxon>Gnathostomatomorpha</taxon>
        <taxon>Gnathostomatoidea</taxon>
        <taxon>Gnathostomatidae</taxon>
        <taxon>Gnathostoma</taxon>
    </lineage>
</organism>
<evidence type="ECO:0000256" key="2">
    <source>
        <dbReference type="ARBA" id="ARBA00021561"/>
    </source>
</evidence>
<evidence type="ECO:0000313" key="5">
    <source>
        <dbReference type="Proteomes" id="UP001608902"/>
    </source>
</evidence>
<comment type="similarity">
    <text evidence="1">Belongs to the LTV1 family.</text>
</comment>
<dbReference type="Pfam" id="PF04180">
    <property type="entry name" value="LTV"/>
    <property type="match status" value="1"/>
</dbReference>
<accession>A0ABD6E980</accession>
<protein>
    <recommendedName>
        <fullName evidence="2">Protein LTV1 homolog</fullName>
    </recommendedName>
</protein>
<dbReference type="Proteomes" id="UP001608902">
    <property type="component" value="Unassembled WGS sequence"/>
</dbReference>
<gene>
    <name evidence="4" type="ORF">AB6A40_003313</name>
</gene>
<dbReference type="InterPro" id="IPR007307">
    <property type="entry name" value="Ltv1"/>
</dbReference>
<comment type="caution">
    <text evidence="4">The sequence shown here is derived from an EMBL/GenBank/DDBJ whole genome shotgun (WGS) entry which is preliminary data.</text>
</comment>
<evidence type="ECO:0000256" key="1">
    <source>
        <dbReference type="ARBA" id="ARBA00009078"/>
    </source>
</evidence>
<feature type="region of interest" description="Disordered" evidence="3">
    <location>
        <begin position="149"/>
        <end position="219"/>
    </location>
</feature>